<keyword evidence="7" id="KW-0966">Cell projection</keyword>
<comment type="function">
    <text evidence="4">Flagellin is the subunit protein which polymerizes to form the filaments of bacterial flagella.</text>
</comment>
<dbReference type="GO" id="GO:0009288">
    <property type="term" value="C:bacterial-type flagellum"/>
    <property type="evidence" value="ECO:0007669"/>
    <property type="project" value="UniProtKB-SubCell"/>
</dbReference>
<dbReference type="Pfam" id="PF00669">
    <property type="entry name" value="Flagellin_N"/>
    <property type="match status" value="1"/>
</dbReference>
<feature type="domain" description="Flagellin C-terminal" evidence="6">
    <location>
        <begin position="441"/>
        <end position="525"/>
    </location>
</feature>
<dbReference type="EMBL" id="FOQK01000016">
    <property type="protein sequence ID" value="SFI13159.1"/>
    <property type="molecule type" value="Genomic_DNA"/>
</dbReference>
<gene>
    <name evidence="7" type="ORF">SAMN04487861_11657</name>
</gene>
<keyword evidence="4" id="KW-0964">Secreted</keyword>
<dbReference type="Gene3D" id="1.20.1330.10">
    <property type="entry name" value="f41 fragment of flagellin, N-terminal domain"/>
    <property type="match status" value="2"/>
</dbReference>
<dbReference type="PANTHER" id="PTHR42792">
    <property type="entry name" value="FLAGELLIN"/>
    <property type="match status" value="1"/>
</dbReference>
<dbReference type="InterPro" id="IPR001492">
    <property type="entry name" value="Flagellin"/>
</dbReference>
<proteinExistence type="inferred from homology"/>
<dbReference type="OrthoDB" id="9796789at2"/>
<reference evidence="7 8" key="1">
    <citation type="submission" date="2016-10" db="EMBL/GenBank/DDBJ databases">
        <authorList>
            <person name="de Groot N.N."/>
        </authorList>
    </citation>
    <scope>NUCLEOTIDE SEQUENCE [LARGE SCALE GENOMIC DNA]</scope>
    <source>
        <strain evidence="7 8">Z108</strain>
    </source>
</reference>
<dbReference type="InterPro" id="IPR001029">
    <property type="entry name" value="Flagellin_N"/>
</dbReference>
<dbReference type="GO" id="GO:0005576">
    <property type="term" value="C:extracellular region"/>
    <property type="evidence" value="ECO:0007669"/>
    <property type="project" value="UniProtKB-SubCell"/>
</dbReference>
<protein>
    <recommendedName>
        <fullName evidence="2 4">Flagellin</fullName>
    </recommendedName>
</protein>
<keyword evidence="3 4" id="KW-0975">Bacterial flagellum</keyword>
<dbReference type="SUPFAM" id="SSF64518">
    <property type="entry name" value="Phase 1 flagellin"/>
    <property type="match status" value="1"/>
</dbReference>
<dbReference type="InterPro" id="IPR046358">
    <property type="entry name" value="Flagellin_C"/>
</dbReference>
<feature type="domain" description="Flagellin N-terminal" evidence="5">
    <location>
        <begin position="6"/>
        <end position="141"/>
    </location>
</feature>
<evidence type="ECO:0000259" key="6">
    <source>
        <dbReference type="Pfam" id="PF00700"/>
    </source>
</evidence>
<dbReference type="AlphaFoldDB" id="A0A1I3FPM8"/>
<evidence type="ECO:0000259" key="5">
    <source>
        <dbReference type="Pfam" id="PF00669"/>
    </source>
</evidence>
<evidence type="ECO:0000256" key="2">
    <source>
        <dbReference type="ARBA" id="ARBA00020110"/>
    </source>
</evidence>
<dbReference type="PANTHER" id="PTHR42792:SF2">
    <property type="entry name" value="FLAGELLIN"/>
    <property type="match status" value="1"/>
</dbReference>
<evidence type="ECO:0000313" key="7">
    <source>
        <dbReference type="EMBL" id="SFI13159.1"/>
    </source>
</evidence>
<dbReference type="Proteomes" id="UP000183639">
    <property type="component" value="Unassembled WGS sequence"/>
</dbReference>
<comment type="similarity">
    <text evidence="1 4">Belongs to the bacterial flagellin family.</text>
</comment>
<keyword evidence="7" id="KW-0282">Flagellum</keyword>
<comment type="subcellular location">
    <subcellularLocation>
        <location evidence="4">Secreted</location>
    </subcellularLocation>
    <subcellularLocation>
        <location evidence="4">Bacterial flagellum</location>
    </subcellularLocation>
</comment>
<sequence>MAMTIRNNRGAMKALGQLKKNDSALGKQLQKVSTGMKTNNAGDDASGYSISERMRAKIRALSQCNDNASKGKNMLDLASATVDKQVELMRTLFTITMKASDDTYTDSDRAILQKEASQTMDQIELLAQDTTYNGIQLLNQRTTTIRMEDGLVFEPTSGYVKNPDGFVALSQIPSSGADYSVPKESNGSNDIVIDFDSIFNNASLNIPADLHGKGFSLQCQACSQFVTFYFDANSYSSTRFGPEVSDSSSRQPICYKVGVAGVQTAKDLEAAVFNAVYDTTGVGTGRLPSNSDVSTQIALIHSVQFKYDASAGQLHLYKQSSGLTLKNGLMGDFIPGKIPVPYNDPKQYLHIQSWDRGSQNTMIELPNTTLSMIFPDAKEHWNIQPELKDYPKEWPAGYENLTIAEKQRKWLEDTWQYPADIVTMDLNNCVTTRERANKFLEHVNQGIKYLLAANTTLGAQSARMEFMSANLTTATEQTQASESTIRDANMAKEMTEYTKSNVLMQAAQSMLAQANQSGSNVLSLLQ</sequence>
<evidence type="ECO:0000256" key="4">
    <source>
        <dbReference type="RuleBase" id="RU362073"/>
    </source>
</evidence>
<organism evidence="7 8">
    <name type="scientific">Selenomonas ruminantium</name>
    <dbReference type="NCBI Taxonomy" id="971"/>
    <lineage>
        <taxon>Bacteria</taxon>
        <taxon>Bacillati</taxon>
        <taxon>Bacillota</taxon>
        <taxon>Negativicutes</taxon>
        <taxon>Selenomonadales</taxon>
        <taxon>Selenomonadaceae</taxon>
        <taxon>Selenomonas</taxon>
    </lineage>
</organism>
<dbReference type="PRINTS" id="PR00207">
    <property type="entry name" value="FLAGELLIN"/>
</dbReference>
<name>A0A1I3FPM8_SELRU</name>
<dbReference type="GO" id="GO:0005198">
    <property type="term" value="F:structural molecule activity"/>
    <property type="evidence" value="ECO:0007669"/>
    <property type="project" value="UniProtKB-UniRule"/>
</dbReference>
<accession>A0A1I3FPM8</accession>
<keyword evidence="7" id="KW-0969">Cilium</keyword>
<evidence type="ECO:0000256" key="1">
    <source>
        <dbReference type="ARBA" id="ARBA00005709"/>
    </source>
</evidence>
<evidence type="ECO:0000256" key="3">
    <source>
        <dbReference type="ARBA" id="ARBA00023143"/>
    </source>
</evidence>
<evidence type="ECO:0000313" key="8">
    <source>
        <dbReference type="Proteomes" id="UP000183639"/>
    </source>
</evidence>
<dbReference type="Pfam" id="PF00700">
    <property type="entry name" value="Flagellin_C"/>
    <property type="match status" value="1"/>
</dbReference>